<reference evidence="1 2" key="1">
    <citation type="submission" date="2023-08" db="EMBL/GenBank/DDBJ databases">
        <title>A Necator americanus chromosomal reference genome.</title>
        <authorList>
            <person name="Ilik V."/>
            <person name="Petrzelkova K.J."/>
            <person name="Pardy F."/>
            <person name="Fuh T."/>
            <person name="Niatou-Singa F.S."/>
            <person name="Gouil Q."/>
            <person name="Baker L."/>
            <person name="Ritchie M.E."/>
            <person name="Jex A.R."/>
            <person name="Gazzola D."/>
            <person name="Li H."/>
            <person name="Toshio Fujiwara R."/>
            <person name="Zhan B."/>
            <person name="Aroian R.V."/>
            <person name="Pafco B."/>
            <person name="Schwarz E.M."/>
        </authorList>
    </citation>
    <scope>NUCLEOTIDE SEQUENCE [LARGE SCALE GENOMIC DNA]</scope>
    <source>
        <strain evidence="1 2">Aroian</strain>
        <tissue evidence="1">Whole animal</tissue>
    </source>
</reference>
<evidence type="ECO:0000313" key="1">
    <source>
        <dbReference type="EMBL" id="KAK6747746.1"/>
    </source>
</evidence>
<evidence type="ECO:0000313" key="2">
    <source>
        <dbReference type="Proteomes" id="UP001303046"/>
    </source>
</evidence>
<keyword evidence="2" id="KW-1185">Reference proteome</keyword>
<dbReference type="EMBL" id="JAVFWL010000004">
    <property type="protein sequence ID" value="KAK6747746.1"/>
    <property type="molecule type" value="Genomic_DNA"/>
</dbReference>
<name>A0ABR1DE64_NECAM</name>
<gene>
    <name evidence="1" type="primary">Necator_chrIV.g14046</name>
    <name evidence="1" type="ORF">RB195_000752</name>
</gene>
<organism evidence="1 2">
    <name type="scientific">Necator americanus</name>
    <name type="common">Human hookworm</name>
    <dbReference type="NCBI Taxonomy" id="51031"/>
    <lineage>
        <taxon>Eukaryota</taxon>
        <taxon>Metazoa</taxon>
        <taxon>Ecdysozoa</taxon>
        <taxon>Nematoda</taxon>
        <taxon>Chromadorea</taxon>
        <taxon>Rhabditida</taxon>
        <taxon>Rhabditina</taxon>
        <taxon>Rhabditomorpha</taxon>
        <taxon>Strongyloidea</taxon>
        <taxon>Ancylostomatidae</taxon>
        <taxon>Bunostominae</taxon>
        <taxon>Necator</taxon>
    </lineage>
</organism>
<protein>
    <submittedName>
        <fullName evidence="1">Uncharacterized protein</fullName>
    </submittedName>
</protein>
<accession>A0ABR1DE64</accession>
<proteinExistence type="predicted"/>
<dbReference type="Proteomes" id="UP001303046">
    <property type="component" value="Unassembled WGS sequence"/>
</dbReference>
<comment type="caution">
    <text evidence="1">The sequence shown here is derived from an EMBL/GenBank/DDBJ whole genome shotgun (WGS) entry which is preliminary data.</text>
</comment>
<sequence length="96" mass="10894">MADEKKVGGCMLAVRSYYNNLVEEFCSTSSRCPFVRLRDRTARKLWIEITHAPTETAEYNSKDAFYELNALMSKIPSQLVSIVGIDTDAKMNNNPK</sequence>